<evidence type="ECO:0000313" key="1">
    <source>
        <dbReference type="EMBL" id="GIH23001.1"/>
    </source>
</evidence>
<protein>
    <submittedName>
        <fullName evidence="1">Uncharacterized protein</fullName>
    </submittedName>
</protein>
<proteinExistence type="predicted"/>
<dbReference type="AlphaFoldDB" id="A0A919Q7J2"/>
<reference evidence="1" key="1">
    <citation type="submission" date="2021-01" db="EMBL/GenBank/DDBJ databases">
        <title>Whole genome shotgun sequence of Acrocarpospora phusangensis NBRC 108782.</title>
        <authorList>
            <person name="Komaki H."/>
            <person name="Tamura T."/>
        </authorList>
    </citation>
    <scope>NUCLEOTIDE SEQUENCE</scope>
    <source>
        <strain evidence="1">NBRC 108782</strain>
    </source>
</reference>
<evidence type="ECO:0000313" key="2">
    <source>
        <dbReference type="Proteomes" id="UP000640052"/>
    </source>
</evidence>
<name>A0A919Q7J2_9ACTN</name>
<dbReference type="EMBL" id="BOOA01000007">
    <property type="protein sequence ID" value="GIH23001.1"/>
    <property type="molecule type" value="Genomic_DNA"/>
</dbReference>
<comment type="caution">
    <text evidence="1">The sequence shown here is derived from an EMBL/GenBank/DDBJ whole genome shotgun (WGS) entry which is preliminary data.</text>
</comment>
<accession>A0A919Q7J2</accession>
<keyword evidence="2" id="KW-1185">Reference proteome</keyword>
<sequence>MAGKTSGIGWTTFTLADSGGTPRDVRNDLTGLQFGTPRGVWDVTGIDKSGMERRLLLADFSTTMNGAFNPDANKSHDVLKTVPSTSVARAMALGHGGVTLSVNILITDYSFNRAQSGELPWTAPGVLADGAVPTWAAV</sequence>
<dbReference type="RefSeq" id="WP_204039819.1">
    <property type="nucleotide sequence ID" value="NZ_BOOA01000007.1"/>
</dbReference>
<organism evidence="1 2">
    <name type="scientific">Acrocarpospora phusangensis</name>
    <dbReference type="NCBI Taxonomy" id="1070424"/>
    <lineage>
        <taxon>Bacteria</taxon>
        <taxon>Bacillati</taxon>
        <taxon>Actinomycetota</taxon>
        <taxon>Actinomycetes</taxon>
        <taxon>Streptosporangiales</taxon>
        <taxon>Streptosporangiaceae</taxon>
        <taxon>Acrocarpospora</taxon>
    </lineage>
</organism>
<gene>
    <name evidence="1" type="ORF">Aph01nite_13110</name>
</gene>
<dbReference type="Proteomes" id="UP000640052">
    <property type="component" value="Unassembled WGS sequence"/>
</dbReference>